<protein>
    <submittedName>
        <fullName evidence="5">Helix-turn-helix domain-containing protein</fullName>
    </submittedName>
</protein>
<dbReference type="InterPro" id="IPR009057">
    <property type="entry name" value="Homeodomain-like_sf"/>
</dbReference>
<dbReference type="EMBL" id="JBHSMH010000025">
    <property type="protein sequence ID" value="MFC5469088.1"/>
    <property type="molecule type" value="Genomic_DNA"/>
</dbReference>
<dbReference type="Pfam" id="PF12833">
    <property type="entry name" value="HTH_18"/>
    <property type="match status" value="1"/>
</dbReference>
<evidence type="ECO:0000256" key="1">
    <source>
        <dbReference type="ARBA" id="ARBA00023015"/>
    </source>
</evidence>
<gene>
    <name evidence="5" type="ORF">ACFPPD_10175</name>
</gene>
<dbReference type="PROSITE" id="PS01124">
    <property type="entry name" value="HTH_ARAC_FAMILY_2"/>
    <property type="match status" value="1"/>
</dbReference>
<keyword evidence="2" id="KW-0238">DNA-binding</keyword>
<proteinExistence type="predicted"/>
<sequence length="377" mass="42919">MNELLSGLLEPGQLEQRYEYYFPEQSGRQFTVMVMEPESPTGTDEEHRLLLAMRCKRFIDFALEGENGIEIFHDNSQRIVLLCREGGKDLSGLCEQIAQSIRDKLNCGLAIGVGSTYVGHERIKQTYKESLEALRYGKLKGSGIVFFNDDIRFEDQSLDIRMSGIEEAVFFIKTGIADKAIQAIDKLFLELSAAKGISVERARLVAVQFISALLNALDEMGIGSENNQRPFGILPYKRIFELDGLQAMKSSVIEIAEDAIARINNARSRRTNRIMEEVKALIHEEINQPELSLASVSRRFHMNPSYFSRVFKQDAGVSFSDYLFKIRMEKAMKLLNETDSKAYQIAEQIGIKDPFYFSHCFKKFTGMSIQEYKKSMS</sequence>
<evidence type="ECO:0000313" key="6">
    <source>
        <dbReference type="Proteomes" id="UP001596105"/>
    </source>
</evidence>
<dbReference type="PANTHER" id="PTHR43280:SF10">
    <property type="entry name" value="REGULATORY PROTEIN POCR"/>
    <property type="match status" value="1"/>
</dbReference>
<feature type="domain" description="HTH araC/xylS-type" evidence="4">
    <location>
        <begin position="276"/>
        <end position="375"/>
    </location>
</feature>
<keyword evidence="6" id="KW-1185">Reference proteome</keyword>
<dbReference type="Gene3D" id="1.10.10.60">
    <property type="entry name" value="Homeodomain-like"/>
    <property type="match status" value="2"/>
</dbReference>
<evidence type="ECO:0000256" key="2">
    <source>
        <dbReference type="ARBA" id="ARBA00023125"/>
    </source>
</evidence>
<keyword evidence="3" id="KW-0804">Transcription</keyword>
<dbReference type="PANTHER" id="PTHR43280">
    <property type="entry name" value="ARAC-FAMILY TRANSCRIPTIONAL REGULATOR"/>
    <property type="match status" value="1"/>
</dbReference>
<accession>A0ABW0LWW3</accession>
<keyword evidence="1" id="KW-0805">Transcription regulation</keyword>
<reference evidence="6" key="1">
    <citation type="journal article" date="2019" name="Int. J. Syst. Evol. Microbiol.">
        <title>The Global Catalogue of Microorganisms (GCM) 10K type strain sequencing project: providing services to taxonomists for standard genome sequencing and annotation.</title>
        <authorList>
            <consortium name="The Broad Institute Genomics Platform"/>
            <consortium name="The Broad Institute Genome Sequencing Center for Infectious Disease"/>
            <person name="Wu L."/>
            <person name="Ma J."/>
        </authorList>
    </citation>
    <scope>NUCLEOTIDE SEQUENCE [LARGE SCALE GENOMIC DNA]</scope>
    <source>
        <strain evidence="6">CCUG 57113</strain>
    </source>
</reference>
<dbReference type="RefSeq" id="WP_209748792.1">
    <property type="nucleotide sequence ID" value="NZ_JBHSMH010000025.1"/>
</dbReference>
<evidence type="ECO:0000256" key="3">
    <source>
        <dbReference type="ARBA" id="ARBA00023163"/>
    </source>
</evidence>
<name>A0ABW0LWW3_9BACL</name>
<evidence type="ECO:0000259" key="4">
    <source>
        <dbReference type="PROSITE" id="PS01124"/>
    </source>
</evidence>
<organism evidence="5 6">
    <name type="scientific">Cohnella suwonensis</name>
    <dbReference type="NCBI Taxonomy" id="696072"/>
    <lineage>
        <taxon>Bacteria</taxon>
        <taxon>Bacillati</taxon>
        <taxon>Bacillota</taxon>
        <taxon>Bacilli</taxon>
        <taxon>Bacillales</taxon>
        <taxon>Paenibacillaceae</taxon>
        <taxon>Cohnella</taxon>
    </lineage>
</organism>
<evidence type="ECO:0000313" key="5">
    <source>
        <dbReference type="EMBL" id="MFC5469088.1"/>
    </source>
</evidence>
<dbReference type="Proteomes" id="UP001596105">
    <property type="component" value="Unassembled WGS sequence"/>
</dbReference>
<dbReference type="InterPro" id="IPR041522">
    <property type="entry name" value="CdaR_GGDEF"/>
</dbReference>
<dbReference type="SMART" id="SM00342">
    <property type="entry name" value="HTH_ARAC"/>
    <property type="match status" value="1"/>
</dbReference>
<dbReference type="InterPro" id="IPR018060">
    <property type="entry name" value="HTH_AraC"/>
</dbReference>
<comment type="caution">
    <text evidence="5">The sequence shown here is derived from an EMBL/GenBank/DDBJ whole genome shotgun (WGS) entry which is preliminary data.</text>
</comment>
<dbReference type="SUPFAM" id="SSF46689">
    <property type="entry name" value="Homeodomain-like"/>
    <property type="match status" value="2"/>
</dbReference>
<dbReference type="Pfam" id="PF17853">
    <property type="entry name" value="GGDEF_2"/>
    <property type="match status" value="1"/>
</dbReference>